<organism evidence="1 2">
    <name type="scientific">Pseudolactococcus raffinolactis</name>
    <dbReference type="NCBI Taxonomy" id="1366"/>
    <lineage>
        <taxon>Bacteria</taxon>
        <taxon>Bacillati</taxon>
        <taxon>Bacillota</taxon>
        <taxon>Bacilli</taxon>
        <taxon>Lactobacillales</taxon>
        <taxon>Streptococcaceae</taxon>
        <taxon>Pseudolactococcus</taxon>
    </lineage>
</organism>
<accession>A0A6H0UUI2</accession>
<dbReference type="Proteomes" id="UP000501558">
    <property type="component" value="Chromosome"/>
</dbReference>
<dbReference type="AlphaFoldDB" id="A0A6H0UUI2"/>
<gene>
    <name evidence="1" type="ORF">GU334_09135</name>
</gene>
<dbReference type="RefSeq" id="WP_167841522.1">
    <property type="nucleotide sequence ID" value="NZ_CP047628.1"/>
</dbReference>
<sequence>MKKSISLLLSCMALLSFMVFSIIPLKTITADEVTKGVTESNPATLNNGIKITDDRGIDVTEQFIDSIQIIDDSTMIQPRLMTLRKTWTAFKSQWATAYRPAWIDINAPSGYLTNWTGRIYLVKVSEYSTINGPWVTLDYKGTVTCIAN</sequence>
<protein>
    <submittedName>
        <fullName evidence="1">Uncharacterized protein</fullName>
    </submittedName>
</protein>
<proteinExistence type="predicted"/>
<evidence type="ECO:0000313" key="1">
    <source>
        <dbReference type="EMBL" id="QIW59059.1"/>
    </source>
</evidence>
<keyword evidence="2" id="KW-1185">Reference proteome</keyword>
<evidence type="ECO:0000313" key="2">
    <source>
        <dbReference type="Proteomes" id="UP000501558"/>
    </source>
</evidence>
<dbReference type="EMBL" id="CP047628">
    <property type="protein sequence ID" value="QIW59059.1"/>
    <property type="molecule type" value="Genomic_DNA"/>
</dbReference>
<reference evidence="1 2" key="1">
    <citation type="submission" date="2019-12" db="EMBL/GenBank/DDBJ databases">
        <title>Whole genome sequences of Lactococcus raffinolactis strains isolated from sewage.</title>
        <authorList>
            <person name="Ybazeta G."/>
            <person name="Ross M."/>
            <person name="Brabant-Kirwan D."/>
            <person name="Saleh M."/>
            <person name="Dillon J.A."/>
            <person name="Splinter K."/>
            <person name="Nokhbeh R."/>
        </authorList>
    </citation>
    <scope>NUCLEOTIDE SEQUENCE [LARGE SCALE GENOMIC DNA]</scope>
    <source>
        <strain evidence="1 2">Lr_19_14</strain>
    </source>
</reference>
<name>A0A6H0UUI2_9LACT</name>